<dbReference type="GO" id="GO:1990238">
    <property type="term" value="F:double-stranded DNA endonuclease activity"/>
    <property type="evidence" value="ECO:0007669"/>
    <property type="project" value="TreeGrafter"/>
</dbReference>
<accession>A0A2P5GRV2</accession>
<dbReference type="InterPro" id="IPR010106">
    <property type="entry name" value="RpnA"/>
</dbReference>
<evidence type="ECO:0000259" key="2">
    <source>
        <dbReference type="Pfam" id="PF04754"/>
    </source>
</evidence>
<dbReference type="Proteomes" id="UP000237073">
    <property type="component" value="Unassembled WGS sequence"/>
</dbReference>
<dbReference type="EMBL" id="PQGD01000006">
    <property type="protein sequence ID" value="POP49268.1"/>
    <property type="molecule type" value="Genomic_DNA"/>
</dbReference>
<protein>
    <submittedName>
        <fullName evidence="4">ISNCY family transposase</fullName>
    </submittedName>
</protein>
<dbReference type="PANTHER" id="PTHR34611:SF2">
    <property type="entry name" value="INACTIVE RECOMBINATION-PROMOTING NUCLEASE-LIKE PROTEIN RPNE-RELATED"/>
    <property type="match status" value="1"/>
</dbReference>
<evidence type="ECO:0000313" key="3">
    <source>
        <dbReference type="EMBL" id="POP45961.1"/>
    </source>
</evidence>
<proteinExistence type="inferred from homology"/>
<evidence type="ECO:0000313" key="6">
    <source>
        <dbReference type="Proteomes" id="UP000247005"/>
    </source>
</evidence>
<evidence type="ECO:0000256" key="1">
    <source>
        <dbReference type="ARBA" id="ARBA00009787"/>
    </source>
</evidence>
<evidence type="ECO:0000313" key="4">
    <source>
        <dbReference type="EMBL" id="POP49268.1"/>
    </source>
</evidence>
<dbReference type="OrthoDB" id="6532193at2"/>
<comment type="caution">
    <text evidence="4">The sequence shown here is derived from an EMBL/GenBank/DDBJ whole genome shotgun (WGS) entry which is preliminary data.</text>
</comment>
<dbReference type="InterPro" id="IPR006842">
    <property type="entry name" value="Transposase_31"/>
</dbReference>
<keyword evidence="5" id="KW-1185">Reference proteome</keyword>
<dbReference type="EMBL" id="PQGE01000005">
    <property type="protein sequence ID" value="POP45961.1"/>
    <property type="molecule type" value="Genomic_DNA"/>
</dbReference>
<dbReference type="GO" id="GO:0006310">
    <property type="term" value="P:DNA recombination"/>
    <property type="evidence" value="ECO:0007669"/>
    <property type="project" value="TreeGrafter"/>
</dbReference>
<reference evidence="5 6" key="1">
    <citation type="submission" date="2018-01" db="EMBL/GenBank/DDBJ databases">
        <title>Superficieibacter electus gen. nov., sp. nov., an extended-spectrum beta-lactamase possessing member of the Enterobacteriaceae family, isolated from intensive care unit surfaces.</title>
        <authorList>
            <person name="Potter R.F."/>
            <person name="D'Souza A.W."/>
        </authorList>
    </citation>
    <scope>NUCLEOTIDE SEQUENCE [LARGE SCALE GENOMIC DNA]</scope>
    <source>
        <strain evidence="4 6">BP-1</strain>
        <strain evidence="3 5">BP-2</strain>
    </source>
</reference>
<sequence length="304" mass="35217">MEKVTTATPHDAVFKQFLCHPETAQDFLDIHLPPALRQQCDLRTLRLEPASFVKKDLRAYHSDVIWSVNTCAGKGYIYVVIEHQSSPDALMAFRLMRYAMDVMQRHLDKGNKKLPLVIPMLFYHGIESPYPWPLCWLDEFADPALARQLYSTSFPLVDITFIADAQIMQHRRVALLELVQKHIRQRDLMMIVEQLVSLLAMGYNTDTQRETLFNYLARCGDAPNCNSVFRHIARRLPQHKEELMTLAERWHEAGRNDGRREGRQEGRQEEALRIARTMLENGIEREAVLKITGLSREELLAHGI</sequence>
<dbReference type="AlphaFoldDB" id="A0A2P5GRV2"/>
<evidence type="ECO:0000313" key="5">
    <source>
        <dbReference type="Proteomes" id="UP000237073"/>
    </source>
</evidence>
<dbReference type="Pfam" id="PF04754">
    <property type="entry name" value="Transposase_31"/>
    <property type="match status" value="1"/>
</dbReference>
<organism evidence="4 6">
    <name type="scientific">Superficieibacter electus</name>
    <dbReference type="NCBI Taxonomy" id="2022662"/>
    <lineage>
        <taxon>Bacteria</taxon>
        <taxon>Pseudomonadati</taxon>
        <taxon>Pseudomonadota</taxon>
        <taxon>Gammaproteobacteria</taxon>
        <taxon>Enterobacterales</taxon>
        <taxon>Enterobacteriaceae</taxon>
        <taxon>Superficieibacter</taxon>
    </lineage>
</organism>
<gene>
    <name evidence="4" type="ORF">CHU32_09190</name>
    <name evidence="3" type="ORF">CHU33_07645</name>
</gene>
<comment type="similarity">
    <text evidence="1">Belongs to the Rpn/YhgA-like nuclease family.</text>
</comment>
<name>A0A2P5GRV2_9ENTR</name>
<dbReference type="Proteomes" id="UP000247005">
    <property type="component" value="Unassembled WGS sequence"/>
</dbReference>
<dbReference type="NCBIfam" id="TIGR01784">
    <property type="entry name" value="T_den_put_tspse"/>
    <property type="match status" value="1"/>
</dbReference>
<dbReference type="InterPro" id="IPR051699">
    <property type="entry name" value="Rpn/YhgA-like_nuclease"/>
</dbReference>
<feature type="domain" description="Transposase (putative) YhgA-like" evidence="2">
    <location>
        <begin position="8"/>
        <end position="209"/>
    </location>
</feature>
<dbReference type="PANTHER" id="PTHR34611">
    <property type="match status" value="1"/>
</dbReference>
<dbReference type="RefSeq" id="WP_103675485.1">
    <property type="nucleotide sequence ID" value="NZ_PQGD01000006.1"/>
</dbReference>